<sequence>MRQSPRFHAALEVRFSVNGGPEEISSTLNFTTRSLAIRSECEVAKGDSVAVRLGGLPVISGEIVRIFPEGFAATLDAASLKLMATGENQVSTTKIDDADLRDKSKNLSSPFIRAESATPTRVQLTTSTIHSNNAHRHLLTLVTSDPAAVSGINTIWLAASETRWTAQALRFHSRGNRGIAVMNLNDWQLHMGAVYGLCVSIIKDDLSEQIIKIAADPIAEHIAQFMPEQLVANG</sequence>
<gene>
    <name evidence="1" type="ORF">ABFZ84_11715</name>
</gene>
<comment type="caution">
    <text evidence="1">The sequence shown here is derived from an EMBL/GenBank/DDBJ whole genome shotgun (WGS) entry which is preliminary data.</text>
</comment>
<accession>A0ABV3Z5W7</accession>
<reference evidence="1 2" key="1">
    <citation type="submission" date="2024-05" db="EMBL/GenBank/DDBJ databases">
        <title>Three bacterial strains, DH-69, EH-24, and ECK-19 isolated from coastal sediments.</title>
        <authorList>
            <person name="Ye Y.-Q."/>
            <person name="Du Z.-J."/>
        </authorList>
    </citation>
    <scope>NUCLEOTIDE SEQUENCE [LARGE SCALE GENOMIC DNA]</scope>
    <source>
        <strain evidence="1 2">ECK-19</strain>
    </source>
</reference>
<name>A0ABV3Z5W7_9PROT</name>
<dbReference type="EMBL" id="JBEHZE010000001">
    <property type="protein sequence ID" value="MEX6634211.1"/>
    <property type="molecule type" value="Genomic_DNA"/>
</dbReference>
<proteinExistence type="predicted"/>
<dbReference type="Proteomes" id="UP001560685">
    <property type="component" value="Unassembled WGS sequence"/>
</dbReference>
<protein>
    <submittedName>
        <fullName evidence="1">Uncharacterized protein</fullName>
    </submittedName>
</protein>
<evidence type="ECO:0000313" key="2">
    <source>
        <dbReference type="Proteomes" id="UP001560685"/>
    </source>
</evidence>
<evidence type="ECO:0000313" key="1">
    <source>
        <dbReference type="EMBL" id="MEX6634211.1"/>
    </source>
</evidence>
<organism evidence="1 2">
    <name type="scientific">Hyphococcus lacteus</name>
    <dbReference type="NCBI Taxonomy" id="3143536"/>
    <lineage>
        <taxon>Bacteria</taxon>
        <taxon>Pseudomonadati</taxon>
        <taxon>Pseudomonadota</taxon>
        <taxon>Alphaproteobacteria</taxon>
        <taxon>Parvularculales</taxon>
        <taxon>Parvularculaceae</taxon>
        <taxon>Hyphococcus</taxon>
    </lineage>
</organism>
<keyword evidence="2" id="KW-1185">Reference proteome</keyword>
<dbReference type="RefSeq" id="WP_369314200.1">
    <property type="nucleotide sequence ID" value="NZ_JBEHZE010000001.1"/>
</dbReference>